<reference evidence="4 5" key="1">
    <citation type="submission" date="2020-03" db="EMBL/GenBank/DDBJ databases">
        <title>Genomic Encyclopedia of Type Strains, Phase IV (KMG-IV): sequencing the most valuable type-strain genomes for metagenomic binning, comparative biology and taxonomic classification.</title>
        <authorList>
            <person name="Goeker M."/>
        </authorList>
    </citation>
    <scope>NUCLEOTIDE SEQUENCE [LARGE SCALE GENOMIC DNA]</scope>
    <source>
        <strain evidence="4 5">DSM 27651</strain>
    </source>
</reference>
<keyword evidence="5" id="KW-1185">Reference proteome</keyword>
<organism evidence="4 5">
    <name type="scientific">Sphingomonas jejuensis</name>
    <dbReference type="NCBI Taxonomy" id="904715"/>
    <lineage>
        <taxon>Bacteria</taxon>
        <taxon>Pseudomonadati</taxon>
        <taxon>Pseudomonadota</taxon>
        <taxon>Alphaproteobacteria</taxon>
        <taxon>Sphingomonadales</taxon>
        <taxon>Sphingomonadaceae</taxon>
        <taxon>Sphingomonas</taxon>
    </lineage>
</organism>
<protein>
    <recommendedName>
        <fullName evidence="2">Protein argonaute</fullName>
    </recommendedName>
</protein>
<dbReference type="Proteomes" id="UP000734218">
    <property type="component" value="Unassembled WGS sequence"/>
</dbReference>
<evidence type="ECO:0000259" key="3">
    <source>
        <dbReference type="SMART" id="SM00950"/>
    </source>
</evidence>
<dbReference type="SMART" id="SM00950">
    <property type="entry name" value="Piwi"/>
    <property type="match status" value="1"/>
</dbReference>
<evidence type="ECO:0000313" key="5">
    <source>
        <dbReference type="Proteomes" id="UP000734218"/>
    </source>
</evidence>
<comment type="caution">
    <text evidence="4">The sequence shown here is derived from an EMBL/GenBank/DDBJ whole genome shotgun (WGS) entry which is preliminary data.</text>
</comment>
<evidence type="ECO:0000256" key="2">
    <source>
        <dbReference type="ARBA" id="ARBA00035032"/>
    </source>
</evidence>
<dbReference type="InterPro" id="IPR003165">
    <property type="entry name" value="Piwi"/>
</dbReference>
<comment type="similarity">
    <text evidence="1">Belongs to the argonaute family. Long pAgo subfamily.</text>
</comment>
<sequence>MFTPIYMPEPRLEFGDGGLHIDPRAGLLDYGPLQPMVGDVIRVGVIGTGESIAGFSRFLERCREGIGGKLTKDGKPHPRANLFPPFPGLQNRNPFRCGFTTDDTLQRMIPNGDIRKVTGIAKQNDAVGAAVELFADQTRILLEGSSKPDVIVAALPTDLIAKIVNAKAGGGTEDGDDDRDPLNFRDMYKARALLMHAPTQVAWPTLWDDHAKIPHKIRKTMRKVQDPATRAWNMLNALFYKAGRAPWRLPVREGEYKTTFLGIGFYKDLGGRNLMTSTAQMFDERGRGLILRGGKALHDKHDRHPYLERGDAYQLVVRSLEEYRAQHGHLPARLVIMKTSRFDAAEADGMMAAATDAGISFSDLVWVSESPHQMLMREGNYPAFRGTGVELGGDLMLYTRGSVPWYRTYPGARTPNPLLLRPHSCDSPIEQLGEEILGLTKMNWNSTQFDQALPIPIRAARQVGKVLKHVSDAQIERSDYRFYI</sequence>
<dbReference type="InterPro" id="IPR036397">
    <property type="entry name" value="RNaseH_sf"/>
</dbReference>
<feature type="domain" description="Piwi" evidence="3">
    <location>
        <begin position="150"/>
        <end position="472"/>
    </location>
</feature>
<dbReference type="CDD" id="cd04659">
    <property type="entry name" value="Piwi_piwi-like_ProArk"/>
    <property type="match status" value="1"/>
</dbReference>
<dbReference type="SUPFAM" id="SSF53098">
    <property type="entry name" value="Ribonuclease H-like"/>
    <property type="match status" value="1"/>
</dbReference>
<evidence type="ECO:0000256" key="1">
    <source>
        <dbReference type="ARBA" id="ARBA00035012"/>
    </source>
</evidence>
<gene>
    <name evidence="4" type="ORF">GGR88_000607</name>
</gene>
<dbReference type="EMBL" id="JAATJE010000001">
    <property type="protein sequence ID" value="NJC33133.1"/>
    <property type="molecule type" value="Genomic_DNA"/>
</dbReference>
<accession>A0ABX0XIH4</accession>
<dbReference type="Gene3D" id="3.30.420.10">
    <property type="entry name" value="Ribonuclease H-like superfamily/Ribonuclease H"/>
    <property type="match status" value="1"/>
</dbReference>
<dbReference type="InterPro" id="IPR012337">
    <property type="entry name" value="RNaseH-like_sf"/>
</dbReference>
<name>A0ABX0XIH4_9SPHN</name>
<evidence type="ECO:0000313" key="4">
    <source>
        <dbReference type="EMBL" id="NJC33133.1"/>
    </source>
</evidence>
<proteinExistence type="inferred from homology"/>
<dbReference type="RefSeq" id="WP_167952873.1">
    <property type="nucleotide sequence ID" value="NZ_JAATJE010000001.1"/>
</dbReference>